<dbReference type="SUPFAM" id="SSF56801">
    <property type="entry name" value="Acetyl-CoA synthetase-like"/>
    <property type="match status" value="1"/>
</dbReference>
<keyword evidence="2 5" id="KW-0436">Ligase</keyword>
<dbReference type="Pfam" id="PF13193">
    <property type="entry name" value="AMP-binding_C"/>
    <property type="match status" value="1"/>
</dbReference>
<name>T1YUA1_9TRYP</name>
<dbReference type="InterPro" id="IPR025110">
    <property type="entry name" value="AMP-bd_C"/>
</dbReference>
<dbReference type="PANTHER" id="PTHR24096:SF149">
    <property type="entry name" value="AMP-BINDING DOMAIN-CONTAINING PROTEIN-RELATED"/>
    <property type="match status" value="1"/>
</dbReference>
<reference evidence="5" key="1">
    <citation type="journal article" date="2013" name="PLoS ONE">
        <title>Biosynthesis of vitamins and cofactors in bacterium-harbouring trypanosomatids depends on the symbiotic association as revealed by genomic analyses.</title>
        <authorList>
            <person name="Klein C.C."/>
            <person name="Alves J.M."/>
            <person name="Serrano M.G."/>
            <person name="Buck G.A."/>
            <person name="Vasconcelos A.T."/>
            <person name="Sagot M.F."/>
            <person name="Teixeira M.M."/>
            <person name="Camargo E.P."/>
            <person name="Motta M.C."/>
        </authorList>
    </citation>
    <scope>NUCLEOTIDE SEQUENCE</scope>
    <source>
        <strain evidence="5">TCC219</strain>
    </source>
</reference>
<dbReference type="InterPro" id="IPR020845">
    <property type="entry name" value="AMP-binding_CS"/>
</dbReference>
<evidence type="ECO:0000259" key="4">
    <source>
        <dbReference type="Pfam" id="PF13193"/>
    </source>
</evidence>
<sequence length="594" mass="65883">MFRFICRTGAATTAAATLRLRAQQRHYIVEKPNGQRIYCSDIPTILPALEKETTMYLHIMRSIADAPQNRPALIQAETGEQYTFAQLPDKIEHVGEVLYHNGVRRGDAVCLALLNNIVFTPVVMGTLRLGAIVSTVNPVSDAETLAHYLNTNKANVIIGMKFFQKELEAAVDRVMRESERHVKIIYPEDFMKAPSPGAIPASYDGLSGATLDDTVYIPFSSGTTGLPKGVQLTNRCLIANYMQTIQFGKTNSPLNNPHDDISVTVLPLFHIYGFTCCMYSALAAGSTQVVMTKYTLESFMNVNRKYKATVNRVAPPILLSIVKNFDRFKSYDLSSLRFITSGAALLDGALQTKCEELFPGCVVGQGYGMTEMSPVVTSPTDSKKMIRTPGSNGRLLSDTEMRIIKVEDSQQSGADKSAGIDVGIGEEGEIWTRGPQLMKGYLNPEDTAKCMQDGWYRTGDIGRVDPKTQELFITDRLKELIKYKGFQVSPASLEGVLLTHPWIQDCIVIGVPDPKEASFEVPRALVQLRPDLPPKKAVEAADVIYRFIMAKEPPHRRLHGGVRIVEQIPKNATGKLMRRVARQQELEYLKNQSS</sequence>
<evidence type="ECO:0000259" key="3">
    <source>
        <dbReference type="Pfam" id="PF00501"/>
    </source>
</evidence>
<dbReference type="InterPro" id="IPR042099">
    <property type="entry name" value="ANL_N_sf"/>
</dbReference>
<dbReference type="Pfam" id="PF00501">
    <property type="entry name" value="AMP-binding"/>
    <property type="match status" value="1"/>
</dbReference>
<dbReference type="CDD" id="cd05911">
    <property type="entry name" value="Firefly_Luc_like"/>
    <property type="match status" value="1"/>
</dbReference>
<dbReference type="PANTHER" id="PTHR24096">
    <property type="entry name" value="LONG-CHAIN-FATTY-ACID--COA LIGASE"/>
    <property type="match status" value="1"/>
</dbReference>
<dbReference type="Gene3D" id="3.40.50.12780">
    <property type="entry name" value="N-terminal domain of ligase-like"/>
    <property type="match status" value="1"/>
</dbReference>
<protein>
    <submittedName>
        <fullName evidence="5">4-coumarate--CoA ligase</fullName>
        <ecNumber evidence="5">6.2.1.12</ecNumber>
    </submittedName>
</protein>
<proteinExistence type="inferred from homology"/>
<dbReference type="GO" id="GO:0016207">
    <property type="term" value="F:4-coumarate-CoA ligase activity"/>
    <property type="evidence" value="ECO:0007669"/>
    <property type="project" value="UniProtKB-EC"/>
</dbReference>
<comment type="similarity">
    <text evidence="1">Belongs to the ATP-dependent AMP-binding enzyme family.</text>
</comment>
<feature type="domain" description="AMP-binding enzyme C-terminal" evidence="4">
    <location>
        <begin position="493"/>
        <end position="575"/>
    </location>
</feature>
<organism evidence="5">
    <name type="scientific">Strigomonas galati</name>
    <dbReference type="NCBI Taxonomy" id="1003336"/>
    <lineage>
        <taxon>Eukaryota</taxon>
        <taxon>Discoba</taxon>
        <taxon>Euglenozoa</taxon>
        <taxon>Kinetoplastea</taxon>
        <taxon>Metakinetoplastina</taxon>
        <taxon>Trypanosomatida</taxon>
        <taxon>Trypanosomatidae</taxon>
        <taxon>Strigomonadinae</taxon>
        <taxon>Strigomonas</taxon>
    </lineage>
</organism>
<dbReference type="Gene3D" id="3.30.300.30">
    <property type="match status" value="1"/>
</dbReference>
<evidence type="ECO:0000313" key="5">
    <source>
        <dbReference type="EMBL" id="AGU68029.1"/>
    </source>
</evidence>
<dbReference type="EMBL" id="KF160255">
    <property type="protein sequence ID" value="AGU68029.1"/>
    <property type="molecule type" value="Genomic_DNA"/>
</dbReference>
<dbReference type="AlphaFoldDB" id="T1YUA1"/>
<evidence type="ECO:0000256" key="1">
    <source>
        <dbReference type="ARBA" id="ARBA00006432"/>
    </source>
</evidence>
<dbReference type="EC" id="6.2.1.12" evidence="5"/>
<accession>T1YUA1</accession>
<dbReference type="InterPro" id="IPR000873">
    <property type="entry name" value="AMP-dep_synth/lig_dom"/>
</dbReference>
<feature type="domain" description="AMP-dependent synthetase/ligase" evidence="3">
    <location>
        <begin position="65"/>
        <end position="442"/>
    </location>
</feature>
<dbReference type="InterPro" id="IPR045851">
    <property type="entry name" value="AMP-bd_C_sf"/>
</dbReference>
<evidence type="ECO:0000256" key="2">
    <source>
        <dbReference type="ARBA" id="ARBA00022598"/>
    </source>
</evidence>
<dbReference type="PROSITE" id="PS00455">
    <property type="entry name" value="AMP_BINDING"/>
    <property type="match status" value="1"/>
</dbReference>